<dbReference type="Gene3D" id="1.10.357.40">
    <property type="entry name" value="YbiA-like"/>
    <property type="match status" value="1"/>
</dbReference>
<dbReference type="Proteomes" id="UP000717696">
    <property type="component" value="Unassembled WGS sequence"/>
</dbReference>
<accession>A0A9P9JI10</accession>
<evidence type="ECO:0000313" key="2">
    <source>
        <dbReference type="EMBL" id="KAH7162277.1"/>
    </source>
</evidence>
<dbReference type="CDD" id="cd15457">
    <property type="entry name" value="NADAR"/>
    <property type="match status" value="1"/>
</dbReference>
<feature type="domain" description="NADAR" evidence="1">
    <location>
        <begin position="21"/>
        <end position="169"/>
    </location>
</feature>
<dbReference type="InterPro" id="IPR037238">
    <property type="entry name" value="YbiA-like_sf"/>
</dbReference>
<name>A0A9P9JI10_9HYPO</name>
<dbReference type="InterPro" id="IPR012816">
    <property type="entry name" value="NADAR"/>
</dbReference>
<dbReference type="SUPFAM" id="SSF143990">
    <property type="entry name" value="YbiA-like"/>
    <property type="match status" value="1"/>
</dbReference>
<proteinExistence type="predicted"/>
<evidence type="ECO:0000259" key="1">
    <source>
        <dbReference type="Pfam" id="PF08719"/>
    </source>
</evidence>
<dbReference type="OrthoDB" id="206452at2759"/>
<organism evidence="2 3">
    <name type="scientific">Dactylonectria estremocensis</name>
    <dbReference type="NCBI Taxonomy" id="1079267"/>
    <lineage>
        <taxon>Eukaryota</taxon>
        <taxon>Fungi</taxon>
        <taxon>Dikarya</taxon>
        <taxon>Ascomycota</taxon>
        <taxon>Pezizomycotina</taxon>
        <taxon>Sordariomycetes</taxon>
        <taxon>Hypocreomycetidae</taxon>
        <taxon>Hypocreales</taxon>
        <taxon>Nectriaceae</taxon>
        <taxon>Dactylonectria</taxon>
    </lineage>
</organism>
<reference evidence="2" key="1">
    <citation type="journal article" date="2021" name="Nat. Commun.">
        <title>Genetic determinants of endophytism in the Arabidopsis root mycobiome.</title>
        <authorList>
            <person name="Mesny F."/>
            <person name="Miyauchi S."/>
            <person name="Thiergart T."/>
            <person name="Pickel B."/>
            <person name="Atanasova L."/>
            <person name="Karlsson M."/>
            <person name="Huettel B."/>
            <person name="Barry K.W."/>
            <person name="Haridas S."/>
            <person name="Chen C."/>
            <person name="Bauer D."/>
            <person name="Andreopoulos W."/>
            <person name="Pangilinan J."/>
            <person name="LaButti K."/>
            <person name="Riley R."/>
            <person name="Lipzen A."/>
            <person name="Clum A."/>
            <person name="Drula E."/>
            <person name="Henrissat B."/>
            <person name="Kohler A."/>
            <person name="Grigoriev I.V."/>
            <person name="Martin F.M."/>
            <person name="Hacquard S."/>
        </authorList>
    </citation>
    <scope>NUCLEOTIDE SEQUENCE</scope>
    <source>
        <strain evidence="2">MPI-CAGE-AT-0021</strain>
    </source>
</reference>
<comment type="caution">
    <text evidence="2">The sequence shown here is derived from an EMBL/GenBank/DDBJ whole genome shotgun (WGS) entry which is preliminary data.</text>
</comment>
<dbReference type="NCBIfam" id="TIGR02464">
    <property type="entry name" value="ribofla_fusion"/>
    <property type="match status" value="1"/>
</dbReference>
<gene>
    <name evidence="2" type="ORF">B0J13DRAFT_4908</name>
</gene>
<keyword evidence="3" id="KW-1185">Reference proteome</keyword>
<evidence type="ECO:0000313" key="3">
    <source>
        <dbReference type="Proteomes" id="UP000717696"/>
    </source>
</evidence>
<dbReference type="EMBL" id="JAGMUU010000001">
    <property type="protein sequence ID" value="KAH7162277.1"/>
    <property type="molecule type" value="Genomic_DNA"/>
</dbReference>
<sequence length="172" mass="19159">MSPNKKKATAGPSQEAGPLLFYMPDAKYGEFCQWYPSRFTVTKAQISKLVGRTVDEADSYGDITFTCVEQFMMYCKAGRFGDTARQARILATSSPKEQKQLGKGTEGSAADSWDEIKSAVVEAGNIAKFGQDLGMRRKLLATGERMPCEAATRDRVWWIGYSMKHAMAHDRH</sequence>
<protein>
    <recommendedName>
        <fullName evidence="1">NADAR domain-containing protein</fullName>
    </recommendedName>
</protein>
<dbReference type="AlphaFoldDB" id="A0A9P9JI10"/>
<dbReference type="Pfam" id="PF08719">
    <property type="entry name" value="NADAR"/>
    <property type="match status" value="1"/>
</dbReference>